<evidence type="ECO:0000313" key="2">
    <source>
        <dbReference type="Proteomes" id="UP000663828"/>
    </source>
</evidence>
<dbReference type="Proteomes" id="UP000663828">
    <property type="component" value="Unassembled WGS sequence"/>
</dbReference>
<accession>A0A816G612</accession>
<name>A0A816G612_ADIRI</name>
<sequence>MNVFNSNEVPLRSYIQSRITDLENALEEEVRNRDNVDIALLEQQFDRESENLILGIT</sequence>
<gene>
    <name evidence="1" type="ORF">XAT740_LOCUS58645</name>
</gene>
<protein>
    <submittedName>
        <fullName evidence="1">Uncharacterized protein</fullName>
    </submittedName>
</protein>
<keyword evidence="2" id="KW-1185">Reference proteome</keyword>
<evidence type="ECO:0000313" key="1">
    <source>
        <dbReference type="EMBL" id="CAF1670789.1"/>
    </source>
</evidence>
<reference evidence="1" key="1">
    <citation type="submission" date="2021-02" db="EMBL/GenBank/DDBJ databases">
        <authorList>
            <person name="Nowell W R."/>
        </authorList>
    </citation>
    <scope>NUCLEOTIDE SEQUENCE</scope>
</reference>
<dbReference type="EMBL" id="CAJNOR010012980">
    <property type="protein sequence ID" value="CAF1670789.1"/>
    <property type="molecule type" value="Genomic_DNA"/>
</dbReference>
<organism evidence="1 2">
    <name type="scientific">Adineta ricciae</name>
    <name type="common">Rotifer</name>
    <dbReference type="NCBI Taxonomy" id="249248"/>
    <lineage>
        <taxon>Eukaryota</taxon>
        <taxon>Metazoa</taxon>
        <taxon>Spiralia</taxon>
        <taxon>Gnathifera</taxon>
        <taxon>Rotifera</taxon>
        <taxon>Eurotatoria</taxon>
        <taxon>Bdelloidea</taxon>
        <taxon>Adinetida</taxon>
        <taxon>Adinetidae</taxon>
        <taxon>Adineta</taxon>
    </lineage>
</organism>
<dbReference type="AlphaFoldDB" id="A0A816G612"/>
<proteinExistence type="predicted"/>
<comment type="caution">
    <text evidence="1">The sequence shown here is derived from an EMBL/GenBank/DDBJ whole genome shotgun (WGS) entry which is preliminary data.</text>
</comment>
<feature type="non-terminal residue" evidence="1">
    <location>
        <position position="57"/>
    </location>
</feature>